<evidence type="ECO:0000313" key="2">
    <source>
        <dbReference type="EMBL" id="HIY26608.1"/>
    </source>
</evidence>
<dbReference type="Gene3D" id="6.10.250.660">
    <property type="match status" value="1"/>
</dbReference>
<feature type="coiled-coil region" evidence="1">
    <location>
        <begin position="29"/>
        <end position="122"/>
    </location>
</feature>
<accession>A0A9D1YCX9</accession>
<evidence type="ECO:0000313" key="3">
    <source>
        <dbReference type="Proteomes" id="UP000823915"/>
    </source>
</evidence>
<keyword evidence="1" id="KW-0175">Coiled coil</keyword>
<protein>
    <recommendedName>
        <fullName evidence="4">DivIVA domain-containing protein</fullName>
    </recommendedName>
</protein>
<sequence>MELTREALRAVEFRSRGQWYQARQVDQFIEELTVAVDQAQRERDTLCQELKEARCQSEELEARAAALEEEIQALAQKKAALEETLAAQPKRPAWEERQHRVLEDLSAERDQLIADIKALRQFREDFRAAVEGDARAFLEKASTLASEEVLP</sequence>
<comment type="caution">
    <text evidence="2">The sequence shown here is derived from an EMBL/GenBank/DDBJ whole genome shotgun (WGS) entry which is preliminary data.</text>
</comment>
<organism evidence="2 3">
    <name type="scientific">Candidatus Acutalibacter pullistercoris</name>
    <dbReference type="NCBI Taxonomy" id="2838418"/>
    <lineage>
        <taxon>Bacteria</taxon>
        <taxon>Bacillati</taxon>
        <taxon>Bacillota</taxon>
        <taxon>Clostridia</taxon>
        <taxon>Eubacteriales</taxon>
        <taxon>Acutalibacteraceae</taxon>
        <taxon>Acutalibacter</taxon>
    </lineage>
</organism>
<gene>
    <name evidence="2" type="ORF">H9838_05450</name>
</gene>
<reference evidence="2" key="2">
    <citation type="submission" date="2021-04" db="EMBL/GenBank/DDBJ databases">
        <authorList>
            <person name="Gilroy R."/>
        </authorList>
    </citation>
    <scope>NUCLEOTIDE SEQUENCE</scope>
    <source>
        <strain evidence="2">1282</strain>
    </source>
</reference>
<proteinExistence type="predicted"/>
<evidence type="ECO:0008006" key="4">
    <source>
        <dbReference type="Google" id="ProtNLM"/>
    </source>
</evidence>
<dbReference type="Proteomes" id="UP000823915">
    <property type="component" value="Unassembled WGS sequence"/>
</dbReference>
<dbReference type="AlphaFoldDB" id="A0A9D1YCX9"/>
<name>A0A9D1YCX9_9FIRM</name>
<evidence type="ECO:0000256" key="1">
    <source>
        <dbReference type="SAM" id="Coils"/>
    </source>
</evidence>
<reference evidence="2" key="1">
    <citation type="journal article" date="2021" name="PeerJ">
        <title>Extensive microbial diversity within the chicken gut microbiome revealed by metagenomics and culture.</title>
        <authorList>
            <person name="Gilroy R."/>
            <person name="Ravi A."/>
            <person name="Getino M."/>
            <person name="Pursley I."/>
            <person name="Horton D.L."/>
            <person name="Alikhan N.F."/>
            <person name="Baker D."/>
            <person name="Gharbi K."/>
            <person name="Hall N."/>
            <person name="Watson M."/>
            <person name="Adriaenssens E.M."/>
            <person name="Foster-Nyarko E."/>
            <person name="Jarju S."/>
            <person name="Secka A."/>
            <person name="Antonio M."/>
            <person name="Oren A."/>
            <person name="Chaudhuri R.R."/>
            <person name="La Ragione R."/>
            <person name="Hildebrand F."/>
            <person name="Pallen M.J."/>
        </authorList>
    </citation>
    <scope>NUCLEOTIDE SEQUENCE</scope>
    <source>
        <strain evidence="2">1282</strain>
    </source>
</reference>
<dbReference type="EMBL" id="DXDU01000093">
    <property type="protein sequence ID" value="HIY26608.1"/>
    <property type="molecule type" value="Genomic_DNA"/>
</dbReference>